<dbReference type="Proteomes" id="UP000663848">
    <property type="component" value="Unassembled WGS sequence"/>
</dbReference>
<dbReference type="EMBL" id="CAJOBR010044815">
    <property type="protein sequence ID" value="CAF5035524.1"/>
    <property type="molecule type" value="Genomic_DNA"/>
</dbReference>
<evidence type="ECO:0000313" key="3">
    <source>
        <dbReference type="EMBL" id="CAF5035534.1"/>
    </source>
</evidence>
<organism evidence="2 4">
    <name type="scientific">Rotaria socialis</name>
    <dbReference type="NCBI Taxonomy" id="392032"/>
    <lineage>
        <taxon>Eukaryota</taxon>
        <taxon>Metazoa</taxon>
        <taxon>Spiralia</taxon>
        <taxon>Gnathifera</taxon>
        <taxon>Rotifera</taxon>
        <taxon>Eurotatoria</taxon>
        <taxon>Bdelloidea</taxon>
        <taxon>Philodinida</taxon>
        <taxon>Philodinidae</taxon>
        <taxon>Rotaria</taxon>
    </lineage>
</organism>
<gene>
    <name evidence="2" type="ORF">QYT958_LOCUS40990</name>
    <name evidence="3" type="ORF">QYT958_LOCUS40991</name>
</gene>
<comment type="caution">
    <text evidence="2">The sequence shown here is derived from an EMBL/GenBank/DDBJ whole genome shotgun (WGS) entry which is preliminary data.</text>
</comment>
<accession>A0A822C5M0</accession>
<reference evidence="2" key="1">
    <citation type="submission" date="2021-02" db="EMBL/GenBank/DDBJ databases">
        <authorList>
            <person name="Nowell W R."/>
        </authorList>
    </citation>
    <scope>NUCLEOTIDE SEQUENCE</scope>
</reference>
<feature type="region of interest" description="Disordered" evidence="1">
    <location>
        <begin position="1"/>
        <end position="40"/>
    </location>
</feature>
<evidence type="ECO:0000313" key="2">
    <source>
        <dbReference type="EMBL" id="CAF5035524.1"/>
    </source>
</evidence>
<protein>
    <submittedName>
        <fullName evidence="2">Uncharacterized protein</fullName>
    </submittedName>
</protein>
<dbReference type="AlphaFoldDB" id="A0A822C5M0"/>
<name>A0A822C5M0_9BILA</name>
<feature type="non-terminal residue" evidence="2">
    <location>
        <position position="1"/>
    </location>
</feature>
<dbReference type="EMBL" id="CAJOBR010044817">
    <property type="protein sequence ID" value="CAF5035534.1"/>
    <property type="molecule type" value="Genomic_DNA"/>
</dbReference>
<evidence type="ECO:0000256" key="1">
    <source>
        <dbReference type="SAM" id="MobiDB-lite"/>
    </source>
</evidence>
<sequence length="79" mass="9401">TRAYESSDGGTPSSARFRSKRYCANETNENSPRRNKYHPYSAPVQFDENANEPFHDENHRYFNLFVYTYVFFQNSLLLH</sequence>
<evidence type="ECO:0000313" key="4">
    <source>
        <dbReference type="Proteomes" id="UP000663848"/>
    </source>
</evidence>
<proteinExistence type="predicted"/>